<feature type="compositionally biased region" description="Low complexity" evidence="1">
    <location>
        <begin position="167"/>
        <end position="187"/>
    </location>
</feature>
<dbReference type="AlphaFoldDB" id="A0A0S2DGB9"/>
<feature type="region of interest" description="Disordered" evidence="1">
    <location>
        <begin position="167"/>
        <end position="200"/>
    </location>
</feature>
<dbReference type="Proteomes" id="UP000061569">
    <property type="component" value="Chromosome"/>
</dbReference>
<dbReference type="EMBL" id="CP013140">
    <property type="protein sequence ID" value="ALN57644.1"/>
    <property type="molecule type" value="Genomic_DNA"/>
</dbReference>
<name>A0A0S2DGB9_LYSEN</name>
<protein>
    <submittedName>
        <fullName evidence="2">Uncharacterized protein</fullName>
    </submittedName>
</protein>
<reference evidence="2 3" key="1">
    <citation type="submission" date="2015-11" db="EMBL/GenBank/DDBJ databases">
        <title>Genome sequences of Lysobacter enzymogenes strain C3 and Lysobacter antibioticus ATCC 29479.</title>
        <authorList>
            <person name="Kobayashi D.Y."/>
        </authorList>
    </citation>
    <scope>NUCLEOTIDE SEQUENCE [LARGE SCALE GENOMIC DNA]</scope>
    <source>
        <strain evidence="2 3">C3</strain>
    </source>
</reference>
<dbReference type="KEGG" id="lez:GLE_2295"/>
<evidence type="ECO:0000313" key="3">
    <source>
        <dbReference type="Proteomes" id="UP000061569"/>
    </source>
</evidence>
<sequence>MNSCGGAGSRLAPGEDLLAVDRAAQGVAGSVRRLSTSCRWPDVHGVSRRFDRDGGCGRAVQVGPRFLQRISSASGFSCAPIRHRGQHSVARAWRRGRPRSRAAPLRRDEDARALLRFGKGRARGPGRASAMFKAARAWAARSRRSRRANRIGRRSAPRLAALARCAPGSGTSAAGARSAGAAAMSAAPQRSRGRRRGAGRWVPRTAGCVRTGLQLNRDRRRVGAAASRWPRRWQ</sequence>
<dbReference type="PATRIC" id="fig|69.6.peg.2260"/>
<evidence type="ECO:0000313" key="2">
    <source>
        <dbReference type="EMBL" id="ALN57644.1"/>
    </source>
</evidence>
<gene>
    <name evidence="2" type="ORF">GLE_2295</name>
</gene>
<evidence type="ECO:0000256" key="1">
    <source>
        <dbReference type="SAM" id="MobiDB-lite"/>
    </source>
</evidence>
<dbReference type="STRING" id="69.GLE_2295"/>
<accession>A0A0S2DGB9</accession>
<organism evidence="2 3">
    <name type="scientific">Lysobacter enzymogenes</name>
    <dbReference type="NCBI Taxonomy" id="69"/>
    <lineage>
        <taxon>Bacteria</taxon>
        <taxon>Pseudomonadati</taxon>
        <taxon>Pseudomonadota</taxon>
        <taxon>Gammaproteobacteria</taxon>
        <taxon>Lysobacterales</taxon>
        <taxon>Lysobacteraceae</taxon>
        <taxon>Lysobacter</taxon>
    </lineage>
</organism>
<proteinExistence type="predicted"/>